<dbReference type="SUPFAM" id="SSF53335">
    <property type="entry name" value="S-adenosyl-L-methionine-dependent methyltransferases"/>
    <property type="match status" value="1"/>
</dbReference>
<evidence type="ECO:0000313" key="4">
    <source>
        <dbReference type="EMBL" id="MET4633155.1"/>
    </source>
</evidence>
<comment type="similarity">
    <text evidence="1">Belongs to the methyltransferase superfamily. L-isoaspartyl/D-aspartyl protein methyltransferase family.</text>
</comment>
<evidence type="ECO:0000256" key="1">
    <source>
        <dbReference type="ARBA" id="ARBA00005369"/>
    </source>
</evidence>
<dbReference type="PANTHER" id="PTHR11579">
    <property type="entry name" value="PROTEIN-L-ISOASPARTATE O-METHYLTRANSFERASE"/>
    <property type="match status" value="1"/>
</dbReference>
<dbReference type="InterPro" id="IPR029063">
    <property type="entry name" value="SAM-dependent_MTases_sf"/>
</dbReference>
<name>A0ABV2QVX9_9HYPH</name>
<proteinExistence type="inferred from homology"/>
<organism evidence="4 5">
    <name type="scientific">Kaistia defluvii</name>
    <dbReference type="NCBI Taxonomy" id="410841"/>
    <lineage>
        <taxon>Bacteria</taxon>
        <taxon>Pseudomonadati</taxon>
        <taxon>Pseudomonadota</taxon>
        <taxon>Alphaproteobacteria</taxon>
        <taxon>Hyphomicrobiales</taxon>
        <taxon>Kaistiaceae</taxon>
        <taxon>Kaistia</taxon>
    </lineage>
</organism>
<comment type="caution">
    <text evidence="4">The sequence shown here is derived from an EMBL/GenBank/DDBJ whole genome shotgun (WGS) entry which is preliminary data.</text>
</comment>
<dbReference type="InterPro" id="IPR000682">
    <property type="entry name" value="PCMT"/>
</dbReference>
<dbReference type="Pfam" id="PF01135">
    <property type="entry name" value="PCMT"/>
    <property type="match status" value="1"/>
</dbReference>
<dbReference type="PANTHER" id="PTHR11579:SF18">
    <property type="entry name" value="PROTEIN-L-ISOASPARTATE O-METHYLTRANSFERASE"/>
    <property type="match status" value="1"/>
</dbReference>
<keyword evidence="4" id="KW-0489">Methyltransferase</keyword>
<sequence>MPNARYWNVYCHNDDKGSLIMVDFAKARTTMVDCQIRTVDVTEYDVLDAFAAVPREIFAPDHLKPLAYIDEDLLVSAPGSAPRYVMEPGPLAKLVQLAAILPTDRVLDVGTTTGYSAAILSHLAASVVALESDEALAATARDNLATLGISNVEVVVGPLQDGHAAKAPYDVILLEGAVELIPPALVDQLGEGGRIIAVVGANGLAAKAMIYTRSGGSVSGRPAFNTSVRTLPGFAKPKSFVF</sequence>
<dbReference type="Proteomes" id="UP001549321">
    <property type="component" value="Unassembled WGS sequence"/>
</dbReference>
<dbReference type="Gene3D" id="3.40.50.150">
    <property type="entry name" value="Vaccinia Virus protein VP39"/>
    <property type="match status" value="1"/>
</dbReference>
<evidence type="ECO:0000256" key="3">
    <source>
        <dbReference type="ARBA" id="ARBA00030757"/>
    </source>
</evidence>
<evidence type="ECO:0000313" key="5">
    <source>
        <dbReference type="Proteomes" id="UP001549321"/>
    </source>
</evidence>
<dbReference type="GO" id="GO:0004719">
    <property type="term" value="F:protein-L-isoaspartate (D-aspartate) O-methyltransferase activity"/>
    <property type="evidence" value="ECO:0007669"/>
    <property type="project" value="UniProtKB-EC"/>
</dbReference>
<keyword evidence="5" id="KW-1185">Reference proteome</keyword>
<protein>
    <recommendedName>
        <fullName evidence="2">Protein-L-isoaspartate O-methyltransferase</fullName>
    </recommendedName>
    <alternativeName>
        <fullName evidence="3">Protein L-isoaspartyl methyltransferase</fullName>
    </alternativeName>
</protein>
<reference evidence="4 5" key="1">
    <citation type="submission" date="2024-06" db="EMBL/GenBank/DDBJ databases">
        <title>Sorghum-associated microbial communities from plants grown in Nebraska, USA.</title>
        <authorList>
            <person name="Schachtman D."/>
        </authorList>
    </citation>
    <scope>NUCLEOTIDE SEQUENCE [LARGE SCALE GENOMIC DNA]</scope>
    <source>
        <strain evidence="4 5">3207</strain>
    </source>
</reference>
<gene>
    <name evidence="4" type="ORF">ABIE08_001068</name>
</gene>
<evidence type="ECO:0000256" key="2">
    <source>
        <dbReference type="ARBA" id="ARBA00013346"/>
    </source>
</evidence>
<dbReference type="EMBL" id="JBEPSM010000001">
    <property type="protein sequence ID" value="MET4633155.1"/>
    <property type="molecule type" value="Genomic_DNA"/>
</dbReference>
<keyword evidence="4" id="KW-0808">Transferase</keyword>
<accession>A0ABV2QVX9</accession>
<dbReference type="GO" id="GO:0032259">
    <property type="term" value="P:methylation"/>
    <property type="evidence" value="ECO:0007669"/>
    <property type="project" value="UniProtKB-KW"/>
</dbReference>
<dbReference type="CDD" id="cd02440">
    <property type="entry name" value="AdoMet_MTases"/>
    <property type="match status" value="1"/>
</dbReference>